<dbReference type="Proteomes" id="UP000218327">
    <property type="component" value="Unassembled WGS sequence"/>
</dbReference>
<evidence type="ECO:0000313" key="9">
    <source>
        <dbReference type="Proteomes" id="UP000218327"/>
    </source>
</evidence>
<dbReference type="GO" id="GO:0010945">
    <property type="term" value="F:coenzyme A diphosphatase activity"/>
    <property type="evidence" value="ECO:0007669"/>
    <property type="project" value="InterPro"/>
</dbReference>
<dbReference type="Gene3D" id="3.90.79.10">
    <property type="entry name" value="Nucleoside Triphosphate Pyrophosphohydrolase"/>
    <property type="match status" value="1"/>
</dbReference>
<dbReference type="Pfam" id="PF00293">
    <property type="entry name" value="NUDIX"/>
    <property type="match status" value="1"/>
</dbReference>
<dbReference type="PANTHER" id="PTHR12992:SF11">
    <property type="entry name" value="MITOCHONDRIAL COENZYME A DIPHOSPHATASE NUDT8"/>
    <property type="match status" value="1"/>
</dbReference>
<comment type="caution">
    <text evidence="8">The sequence shown here is derived from an EMBL/GenBank/DDBJ whole genome shotgun (WGS) entry which is preliminary data.</text>
</comment>
<dbReference type="CDD" id="cd03426">
    <property type="entry name" value="NUDIX_CoAse_Nudt7"/>
    <property type="match status" value="1"/>
</dbReference>
<comment type="cofactor">
    <cofactor evidence="1">
        <name>Mn(2+)</name>
        <dbReference type="ChEBI" id="CHEBI:29035"/>
    </cofactor>
</comment>
<evidence type="ECO:0000256" key="4">
    <source>
        <dbReference type="ARBA" id="ARBA00022801"/>
    </source>
</evidence>
<dbReference type="GO" id="GO:0046872">
    <property type="term" value="F:metal ion binding"/>
    <property type="evidence" value="ECO:0007669"/>
    <property type="project" value="UniProtKB-KW"/>
</dbReference>
<proteinExistence type="predicted"/>
<keyword evidence="3" id="KW-0479">Metal-binding</keyword>
<evidence type="ECO:0000256" key="3">
    <source>
        <dbReference type="ARBA" id="ARBA00022723"/>
    </source>
</evidence>
<feature type="domain" description="Nudix hydrolase" evidence="7">
    <location>
        <begin position="49"/>
        <end position="183"/>
    </location>
</feature>
<dbReference type="InterPro" id="IPR000086">
    <property type="entry name" value="NUDIX_hydrolase_dom"/>
</dbReference>
<comment type="cofactor">
    <cofactor evidence="2">
        <name>Mg(2+)</name>
        <dbReference type="ChEBI" id="CHEBI:18420"/>
    </cofactor>
</comment>
<reference evidence="9" key="1">
    <citation type="submission" date="2017-08" db="EMBL/GenBank/DDBJ databases">
        <title>A dynamic microbial community with high functional redundancy inhabits the cold, oxic subseafloor aquifer.</title>
        <authorList>
            <person name="Tully B.J."/>
            <person name="Wheat C.G."/>
            <person name="Glazer B.T."/>
            <person name="Huber J.A."/>
        </authorList>
    </citation>
    <scope>NUCLEOTIDE SEQUENCE [LARGE SCALE GENOMIC DNA]</scope>
</reference>
<sequence>MTDRNPIKDHHIFHDLVNYFSGYDASNLSPIPHPDNSVNNMLVGKETSLRKASVLIPITRHQADNESHIVLTVRSENLNTHAGQISLPGGSRDEQDADDIATALRESEEEIGLATTEVEVIGQLGDMALPSGFQITPVVGLIKPGLKFKPCPFEVAEIFSAPLALVLDLDAYTSTFMTYKNKQRKILELQYKNYRIWGATAAILHNLAREVAASKLSASEDS</sequence>
<dbReference type="InterPro" id="IPR015797">
    <property type="entry name" value="NUDIX_hydrolase-like_dom_sf"/>
</dbReference>
<evidence type="ECO:0000256" key="5">
    <source>
        <dbReference type="ARBA" id="ARBA00022842"/>
    </source>
</evidence>
<organism evidence="8 9">
    <name type="scientific">SAR86 cluster bacterium</name>
    <dbReference type="NCBI Taxonomy" id="2030880"/>
    <lineage>
        <taxon>Bacteria</taxon>
        <taxon>Pseudomonadati</taxon>
        <taxon>Pseudomonadota</taxon>
        <taxon>Gammaproteobacteria</taxon>
        <taxon>SAR86 cluster</taxon>
    </lineage>
</organism>
<protein>
    <submittedName>
        <fullName evidence="8">CoA pyrophosphatase</fullName>
    </submittedName>
</protein>
<gene>
    <name evidence="8" type="ORF">COA96_08425</name>
</gene>
<accession>A0A2A5B0F1</accession>
<evidence type="ECO:0000256" key="1">
    <source>
        <dbReference type="ARBA" id="ARBA00001936"/>
    </source>
</evidence>
<evidence type="ECO:0000259" key="7">
    <source>
        <dbReference type="PROSITE" id="PS51462"/>
    </source>
</evidence>
<keyword evidence="6" id="KW-0464">Manganese</keyword>
<evidence type="ECO:0000256" key="6">
    <source>
        <dbReference type="ARBA" id="ARBA00023211"/>
    </source>
</evidence>
<evidence type="ECO:0000256" key="2">
    <source>
        <dbReference type="ARBA" id="ARBA00001946"/>
    </source>
</evidence>
<dbReference type="NCBIfam" id="NF007980">
    <property type="entry name" value="PRK10707.1"/>
    <property type="match status" value="1"/>
</dbReference>
<keyword evidence="4" id="KW-0378">Hydrolase</keyword>
<dbReference type="InterPro" id="IPR045121">
    <property type="entry name" value="CoAse"/>
</dbReference>
<keyword evidence="5" id="KW-0460">Magnesium</keyword>
<dbReference type="PROSITE" id="PS51462">
    <property type="entry name" value="NUDIX"/>
    <property type="match status" value="1"/>
</dbReference>
<dbReference type="SUPFAM" id="SSF55811">
    <property type="entry name" value="Nudix"/>
    <property type="match status" value="1"/>
</dbReference>
<dbReference type="AlphaFoldDB" id="A0A2A5B0F1"/>
<dbReference type="EMBL" id="NVVJ01000022">
    <property type="protein sequence ID" value="PCJ24850.1"/>
    <property type="molecule type" value="Genomic_DNA"/>
</dbReference>
<evidence type="ECO:0000313" key="8">
    <source>
        <dbReference type="EMBL" id="PCJ24850.1"/>
    </source>
</evidence>
<dbReference type="PANTHER" id="PTHR12992">
    <property type="entry name" value="NUDIX HYDROLASE"/>
    <property type="match status" value="1"/>
</dbReference>
<name>A0A2A5B0F1_9GAMM</name>